<dbReference type="AlphaFoldDB" id="A0A816CR23"/>
<organism evidence="3 4">
    <name type="scientific">Adineta steineri</name>
    <dbReference type="NCBI Taxonomy" id="433720"/>
    <lineage>
        <taxon>Eukaryota</taxon>
        <taxon>Metazoa</taxon>
        <taxon>Spiralia</taxon>
        <taxon>Gnathifera</taxon>
        <taxon>Rotifera</taxon>
        <taxon>Eurotatoria</taxon>
        <taxon>Bdelloidea</taxon>
        <taxon>Adinetida</taxon>
        <taxon>Adinetidae</taxon>
        <taxon>Adineta</taxon>
    </lineage>
</organism>
<evidence type="ECO:0000256" key="1">
    <source>
        <dbReference type="SAM" id="MobiDB-lite"/>
    </source>
</evidence>
<accession>A0A816CR23</accession>
<protein>
    <submittedName>
        <fullName evidence="3">Uncharacterized protein</fullName>
    </submittedName>
</protein>
<keyword evidence="4" id="KW-1185">Reference proteome</keyword>
<dbReference type="Proteomes" id="UP000663877">
    <property type="component" value="Unassembled WGS sequence"/>
</dbReference>
<dbReference type="Proteomes" id="UP000663832">
    <property type="component" value="Unassembled WGS sequence"/>
</dbReference>
<name>A0A816CR23_9BILA</name>
<feature type="compositionally biased region" description="Polar residues" evidence="1">
    <location>
        <begin position="38"/>
        <end position="54"/>
    </location>
</feature>
<comment type="caution">
    <text evidence="3">The sequence shown here is derived from an EMBL/GenBank/DDBJ whole genome shotgun (WGS) entry which is preliminary data.</text>
</comment>
<dbReference type="EMBL" id="CAJNOM010002000">
    <property type="protein sequence ID" value="CAF1624367.1"/>
    <property type="molecule type" value="Genomic_DNA"/>
</dbReference>
<feature type="region of interest" description="Disordered" evidence="1">
    <location>
        <begin position="1"/>
        <end position="54"/>
    </location>
</feature>
<dbReference type="EMBL" id="CAJNOI010001668">
    <property type="protein sequence ID" value="CAF1430982.1"/>
    <property type="molecule type" value="Genomic_DNA"/>
</dbReference>
<reference evidence="3" key="1">
    <citation type="submission" date="2021-02" db="EMBL/GenBank/DDBJ databases">
        <authorList>
            <person name="Nowell W R."/>
        </authorList>
    </citation>
    <scope>NUCLEOTIDE SEQUENCE</scope>
</reference>
<evidence type="ECO:0000313" key="4">
    <source>
        <dbReference type="Proteomes" id="UP000663832"/>
    </source>
</evidence>
<evidence type="ECO:0000313" key="3">
    <source>
        <dbReference type="EMBL" id="CAF1624367.1"/>
    </source>
</evidence>
<evidence type="ECO:0000313" key="2">
    <source>
        <dbReference type="EMBL" id="CAF1430982.1"/>
    </source>
</evidence>
<sequence length="113" mass="13341">MMEQIHIRSRDKQNSIHHLRSLKPQVTKLSRHHHIRRSYNNQHGNQLKNKSQTIRTKRHVSLVSDSLTIHPYHQKQKKNSLVTVKSIKNSRIFVYPSSIITNDKYESPVSQVN</sequence>
<gene>
    <name evidence="2" type="ORF">BJG266_LOCUS39336</name>
    <name evidence="3" type="ORF">QVE165_LOCUS56239</name>
</gene>
<feature type="compositionally biased region" description="Basic and acidic residues" evidence="1">
    <location>
        <begin position="1"/>
        <end position="14"/>
    </location>
</feature>
<proteinExistence type="predicted"/>